<feature type="compositionally biased region" description="Polar residues" evidence="1">
    <location>
        <begin position="11"/>
        <end position="42"/>
    </location>
</feature>
<accession>A0AAJ8DMT6</accession>
<evidence type="ECO:0000256" key="1">
    <source>
        <dbReference type="SAM" id="MobiDB-lite"/>
    </source>
</evidence>
<dbReference type="Proteomes" id="UP000694890">
    <property type="component" value="Unplaced"/>
</dbReference>
<sequence length="205" mass="23561">MPLKRKKENPETQSSAPSEESSPMNSQESPCQGLSQASNEESSLMDENKADPSPTQESSNEEQRYQLHLNTMDQQQPTSIPEELRALFPPDLLKAAYSLVEDYRRMDPFNTNLREFFNLLTEFTIKIKKKKDSHTRTPGRVKVFSLVTGQTCGADVTILKKVKNCRGITVEETNHWDQCDCHHRLLSNKWSSWFRCAGRHEQSSR</sequence>
<reference evidence="3" key="1">
    <citation type="submission" date="2025-08" db="UniProtKB">
        <authorList>
            <consortium name="RefSeq"/>
        </authorList>
    </citation>
    <scope>IDENTIFICATION</scope>
    <source>
        <tissue evidence="3">Brain</tissue>
    </source>
</reference>
<dbReference type="GeneID" id="127140919"/>
<proteinExistence type="predicted"/>
<evidence type="ECO:0000313" key="3">
    <source>
        <dbReference type="RefSeq" id="XP_050924867.1"/>
    </source>
</evidence>
<gene>
    <name evidence="3" type="primary">LOC127140919</name>
</gene>
<feature type="region of interest" description="Disordered" evidence="1">
    <location>
        <begin position="1"/>
        <end position="62"/>
    </location>
</feature>
<evidence type="ECO:0000313" key="2">
    <source>
        <dbReference type="Proteomes" id="UP000694890"/>
    </source>
</evidence>
<dbReference type="AlphaFoldDB" id="A0AAJ8DMT6"/>
<protein>
    <submittedName>
        <fullName evidence="3">Uncharacterized protein LOC127140919 isoform X2</fullName>
    </submittedName>
</protein>
<dbReference type="RefSeq" id="XP_050924867.1">
    <property type="nucleotide sequence ID" value="XM_051068910.1"/>
</dbReference>
<organism evidence="2 3">
    <name type="scientific">Lates calcarifer</name>
    <name type="common">Barramundi</name>
    <name type="synonym">Holocentrus calcarifer</name>
    <dbReference type="NCBI Taxonomy" id="8187"/>
    <lineage>
        <taxon>Eukaryota</taxon>
        <taxon>Metazoa</taxon>
        <taxon>Chordata</taxon>
        <taxon>Craniata</taxon>
        <taxon>Vertebrata</taxon>
        <taxon>Euteleostomi</taxon>
        <taxon>Actinopterygii</taxon>
        <taxon>Neopterygii</taxon>
        <taxon>Teleostei</taxon>
        <taxon>Neoteleostei</taxon>
        <taxon>Acanthomorphata</taxon>
        <taxon>Carangaria</taxon>
        <taxon>Carangaria incertae sedis</taxon>
        <taxon>Centropomidae</taxon>
        <taxon>Lates</taxon>
    </lineage>
</organism>
<name>A0AAJ8DMT6_LATCA</name>